<keyword evidence="1" id="KW-0479">Metal-binding</keyword>
<dbReference type="InterPro" id="IPR012675">
    <property type="entry name" value="Beta-grasp_dom_sf"/>
</dbReference>
<keyword evidence="1" id="KW-0408">Iron</keyword>
<keyword evidence="7" id="KW-1185">Reference proteome</keyword>
<organism evidence="6 7">
    <name type="scientific">Rhodotorula mucilaginosa</name>
    <name type="common">Yeast</name>
    <name type="synonym">Rhodotorula rubra</name>
    <dbReference type="NCBI Taxonomy" id="5537"/>
    <lineage>
        <taxon>Eukaryota</taxon>
        <taxon>Fungi</taxon>
        <taxon>Dikarya</taxon>
        <taxon>Basidiomycota</taxon>
        <taxon>Pucciniomycotina</taxon>
        <taxon>Microbotryomycetes</taxon>
        <taxon>Sporidiobolales</taxon>
        <taxon>Sporidiobolaceae</taxon>
        <taxon>Rhodotorula</taxon>
    </lineage>
</organism>
<name>A0A9P6W844_RHOMI</name>
<evidence type="ECO:0000256" key="4">
    <source>
        <dbReference type="SAM" id="Phobius"/>
    </source>
</evidence>
<dbReference type="InterPro" id="IPR001041">
    <property type="entry name" value="2Fe-2S_ferredoxin-type"/>
</dbReference>
<dbReference type="SUPFAM" id="SSF54292">
    <property type="entry name" value="2Fe-2S ferredoxin-like"/>
    <property type="match status" value="1"/>
</dbReference>
<dbReference type="Proteomes" id="UP000777482">
    <property type="component" value="Unassembled WGS sequence"/>
</dbReference>
<dbReference type="Pfam" id="PF09362">
    <property type="entry name" value="DUF1996"/>
    <property type="match status" value="1"/>
</dbReference>
<dbReference type="Gene3D" id="3.10.20.30">
    <property type="match status" value="1"/>
</dbReference>
<comment type="caution">
    <text evidence="6">The sequence shown here is derived from an EMBL/GenBank/DDBJ whole genome shotgun (WGS) entry which is preliminary data.</text>
</comment>
<dbReference type="PANTHER" id="PTHR43662">
    <property type="match status" value="1"/>
</dbReference>
<dbReference type="AlphaFoldDB" id="A0A9P6W844"/>
<gene>
    <name evidence="6" type="ORF">C6P46_000317</name>
</gene>
<keyword evidence="2" id="KW-0411">Iron-sulfur</keyword>
<dbReference type="InterPro" id="IPR009737">
    <property type="entry name" value="Aim32/Apd1-like"/>
</dbReference>
<feature type="domain" description="2Fe-2S ferredoxin-type" evidence="5">
    <location>
        <begin position="683"/>
        <end position="796"/>
    </location>
</feature>
<reference evidence="6 7" key="1">
    <citation type="submission" date="2020-11" db="EMBL/GenBank/DDBJ databases">
        <title>Kefir isolates.</title>
        <authorList>
            <person name="Marcisauskas S."/>
            <person name="Kim Y."/>
            <person name="Blasche S."/>
        </authorList>
    </citation>
    <scope>NUCLEOTIDE SEQUENCE [LARGE SCALE GENOMIC DNA]</scope>
    <source>
        <strain evidence="6 7">KR</strain>
    </source>
</reference>
<dbReference type="CDD" id="cd03062">
    <property type="entry name" value="TRX_Fd_Sucrase"/>
    <property type="match status" value="1"/>
</dbReference>
<dbReference type="SUPFAM" id="SSF52833">
    <property type="entry name" value="Thioredoxin-like"/>
    <property type="match status" value="1"/>
</dbReference>
<proteinExistence type="predicted"/>
<dbReference type="PROSITE" id="PS51085">
    <property type="entry name" value="2FE2S_FER_2"/>
    <property type="match status" value="1"/>
</dbReference>
<dbReference type="Pfam" id="PF06999">
    <property type="entry name" value="Suc_Fer-like"/>
    <property type="match status" value="1"/>
</dbReference>
<protein>
    <recommendedName>
        <fullName evidence="5">2Fe-2S ferredoxin-type domain-containing protein</fullName>
    </recommendedName>
</protein>
<accession>A0A9P6W844</accession>
<dbReference type="Pfam" id="PF00111">
    <property type="entry name" value="Fer2"/>
    <property type="match status" value="1"/>
</dbReference>
<dbReference type="GO" id="GO:0051537">
    <property type="term" value="F:2 iron, 2 sulfur cluster binding"/>
    <property type="evidence" value="ECO:0007669"/>
    <property type="project" value="UniProtKB-KW"/>
</dbReference>
<evidence type="ECO:0000313" key="7">
    <source>
        <dbReference type="Proteomes" id="UP000777482"/>
    </source>
</evidence>
<evidence type="ECO:0000259" key="5">
    <source>
        <dbReference type="PROSITE" id="PS51085"/>
    </source>
</evidence>
<feature type="compositionally biased region" description="Low complexity" evidence="3">
    <location>
        <begin position="244"/>
        <end position="280"/>
    </location>
</feature>
<keyword evidence="1" id="KW-0001">2Fe-2S</keyword>
<keyword evidence="4" id="KW-0472">Membrane</keyword>
<dbReference type="EMBL" id="PUHQ01000010">
    <property type="protein sequence ID" value="KAG0665218.1"/>
    <property type="molecule type" value="Genomic_DNA"/>
</dbReference>
<feature type="region of interest" description="Disordered" evidence="3">
    <location>
        <begin position="393"/>
        <end position="414"/>
    </location>
</feature>
<evidence type="ECO:0000256" key="1">
    <source>
        <dbReference type="ARBA" id="ARBA00022714"/>
    </source>
</evidence>
<evidence type="ECO:0000256" key="3">
    <source>
        <dbReference type="SAM" id="MobiDB-lite"/>
    </source>
</evidence>
<dbReference type="CDD" id="cd00207">
    <property type="entry name" value="fer2"/>
    <property type="match status" value="1"/>
</dbReference>
<keyword evidence="4" id="KW-1133">Transmembrane helix</keyword>
<dbReference type="PANTHER" id="PTHR43662:SF3">
    <property type="entry name" value="DOMAIN PROTEIN, PUTATIVE (AFU_ORTHOLOGUE AFUA_6G11970)-RELATED"/>
    <property type="match status" value="1"/>
</dbReference>
<feature type="transmembrane region" description="Helical" evidence="4">
    <location>
        <begin position="317"/>
        <end position="336"/>
    </location>
</feature>
<evidence type="ECO:0000313" key="6">
    <source>
        <dbReference type="EMBL" id="KAG0665218.1"/>
    </source>
</evidence>
<dbReference type="Gene3D" id="3.40.30.10">
    <property type="entry name" value="Glutaredoxin"/>
    <property type="match status" value="1"/>
</dbReference>
<sequence>MLAGNPYKRSFDGSPMANAIGINCIGGKSKPTKKHEFPTENCPDAMRMEIMFPSCWDGKNLDSANHQSHVAWPIGGENGPCPEGFPVRIETLFYEVWWSTDPWKNRWKEAKNPSQPFVLSTGDPTGYSLHGDFLNGWDGKVLQKAIEECTAESGVIEECPVFDLYDYKDPANKCFQSPAINEKTTGTLPALPGCNPIFAGPEDVTVCTEKKLPAINKQITVSGGLAGGEHTLPVKTKSGDPVRSDSTSQTARASTSSLRQNTLEPTPLPSSPSTTDPETPQIATLDETVTFDNEAPVSASDSTGDPVSPPIKTSSSLWIALAIVLVLALLLGLVLCRRNQPATARESSLGSEEKLGAWLQAPIRMVRLRVAPSWPLASLRSVSRRSFASSTSTTFPEAAAAPPKGPASAPGVVGSAPELSRHLLIHTPHPTATWPSHLHATSPLAKLLQDKWQTQPELAKLGFNFTDGGQGTVAQAWDPSRTKFDDPPADAAVERYSAVIYPDFVELPSFSIDDLPAFEKVLAELPAASAPLPSTTSGDATTLQRTHIFVCTHRTRDCRCGDIGEPLYDALLHEIKRRKLGGELKSGTDGVRIARVAHIGGHKWAGNALVYRSDGVGDWYGLLRAEDAPKLLDYATSPSSLPWFSRWRGRLGLSSDQVRAAYASRPAAEAENKLDEPRHELGDSVELVFKTFEGEERRVSGYEGESVMETARRHELPSILATCGGHCECATCHVLIPPAASAGGDPPLPEMTDEEDEQLEFAIGATDDSRLACQLPVTKELGKWIAKGGRIQLPRY</sequence>
<evidence type="ECO:0000256" key="2">
    <source>
        <dbReference type="ARBA" id="ARBA00023014"/>
    </source>
</evidence>
<dbReference type="InterPro" id="IPR036249">
    <property type="entry name" value="Thioredoxin-like_sf"/>
</dbReference>
<feature type="region of interest" description="Disordered" evidence="3">
    <location>
        <begin position="223"/>
        <end position="280"/>
    </location>
</feature>
<keyword evidence="4" id="KW-0812">Transmembrane</keyword>
<feature type="compositionally biased region" description="Low complexity" evidence="3">
    <location>
        <begin position="393"/>
        <end position="410"/>
    </location>
</feature>
<dbReference type="OrthoDB" id="10253744at2759"/>
<dbReference type="InterPro" id="IPR018535">
    <property type="entry name" value="DUF1996"/>
</dbReference>
<dbReference type="InterPro" id="IPR036010">
    <property type="entry name" value="2Fe-2S_ferredoxin-like_sf"/>
</dbReference>